<gene>
    <name evidence="13" type="ORF">SAMN05421788_108119</name>
</gene>
<feature type="chain" id="PRO_5009944078" evidence="10">
    <location>
        <begin position="30"/>
        <end position="1061"/>
    </location>
</feature>
<dbReference type="EMBL" id="FTOR01000008">
    <property type="protein sequence ID" value="SIT28753.1"/>
    <property type="molecule type" value="Genomic_DNA"/>
</dbReference>
<evidence type="ECO:0000259" key="11">
    <source>
        <dbReference type="Pfam" id="PF00593"/>
    </source>
</evidence>
<name>A0A1N7R0T3_9BACT</name>
<dbReference type="Pfam" id="PF00593">
    <property type="entry name" value="TonB_dep_Rec_b-barrel"/>
    <property type="match status" value="1"/>
</dbReference>
<proteinExistence type="inferred from homology"/>
<evidence type="ECO:0000259" key="12">
    <source>
        <dbReference type="Pfam" id="PF07715"/>
    </source>
</evidence>
<keyword evidence="7 8" id="KW-0998">Cell outer membrane</keyword>
<protein>
    <submittedName>
        <fullName evidence="13">TonB-linked outer membrane protein, SusC/RagA family</fullName>
    </submittedName>
</protein>
<evidence type="ECO:0000256" key="4">
    <source>
        <dbReference type="ARBA" id="ARBA00022692"/>
    </source>
</evidence>
<feature type="domain" description="TonB-dependent receptor plug" evidence="12">
    <location>
        <begin position="127"/>
        <end position="253"/>
    </location>
</feature>
<feature type="domain" description="TonB-dependent receptor-like beta-barrel" evidence="11">
    <location>
        <begin position="433"/>
        <end position="784"/>
    </location>
</feature>
<evidence type="ECO:0000256" key="3">
    <source>
        <dbReference type="ARBA" id="ARBA00022452"/>
    </source>
</evidence>
<dbReference type="SUPFAM" id="SSF49464">
    <property type="entry name" value="Carboxypeptidase regulatory domain-like"/>
    <property type="match status" value="1"/>
</dbReference>
<dbReference type="NCBIfam" id="TIGR04056">
    <property type="entry name" value="OMP_RagA_SusC"/>
    <property type="match status" value="1"/>
</dbReference>
<evidence type="ECO:0000256" key="10">
    <source>
        <dbReference type="SAM" id="SignalP"/>
    </source>
</evidence>
<dbReference type="InterPro" id="IPR012910">
    <property type="entry name" value="Plug_dom"/>
</dbReference>
<feature type="signal peptide" evidence="10">
    <location>
        <begin position="1"/>
        <end position="29"/>
    </location>
</feature>
<sequence>MSLCHPPRQHLLSLATLLLLLYSCAVTYAQTKPPLLTGTVVSAKGLPVEKASVMLKGNKTVVTDSLGHFSILVKDTTHLVLTVSHTTFKIQTLTLTSLHLPLTITMVDADGKLEDVVLIGYQSISRKKNTSSIASISGREIENLPIASFDQLMQGRLSGVNVQNYTGEPGASPTVSVRGNSRISTSYDQLNAVSAPLYVVDGVPQPTESYISSSVGTGTNYLGGVNPNDIESIDVLKDASAAAIYGSRAANGVILIKTKKGISGDPKVTLSGYNGITERPQLRKTDLGGKERLEKLLLLKDALTYVNQRQLPYILTDSLNPAFNGNTDYQDMFYQTGLITNADLGMSGGGNNSNYRFNTNYYNEQGIIKATGFKRYSMRLNLQSKAWNGKITFNPLIAFSRMDRGRGSGDITKSTAVDAGTMPTSLFNLSDTKRSFLLGTYSKNLDKNVNNQFTFNLNLGVKFTNDFKFTSQTALLYNNSRRDYSRTSELNSGKGNSSYSFSDNEANISTSNYFTYTKVFKEHNINLIAGQDVLYDNYQYSKDSGYGGSSDPIQVVNGYSQDKITTITDNQTYGILSYYGRLAYDFKGRYIFSASLRTDGSSRFGANSKWGTFPAVSVGWIVSEESFFNRHVSAISLLKLRGSIGNSGSLPNSNYLQYNLYTVNAGGYSGNYTSSGYNGTTAITPNFRDGAAQPNLSWEKSTQLNAGVDIEFRNGKYTLSADVYNKDNKDQLFSVNLPVTTGYSYALTNAIGVRNSGVDLTFTASPLSEKSPVKWFSRLNVSFNKSKVMYLPNGGRDLIMSNDRFNKSHLLSVGSPVNTFYLVKTLGVFSTSNDIPINPLTGDKLSVGTSPFQEGEFHLADLDGDYKIDPFNDGVNGDKMPIGDPNPKFTGGWTNTFTYKGFTLGLFFTYTFGRDVLDLYKSDLFNTFSGWGGNAVAGLAQYALPDMDGINIWKKTGDKAEYAKLDLGTYRYYYRSDQTFFLTKGDYVKLKSVSVTYNLPARLLQKINLRGIKVFAVADNLLRWQRSKDLPDAEAINAYGEYNGNGYPIPKKYTFGLEVIF</sequence>
<evidence type="ECO:0000256" key="7">
    <source>
        <dbReference type="ARBA" id="ARBA00023237"/>
    </source>
</evidence>
<evidence type="ECO:0000256" key="5">
    <source>
        <dbReference type="ARBA" id="ARBA00023077"/>
    </source>
</evidence>
<keyword evidence="6 8" id="KW-0472">Membrane</keyword>
<dbReference type="Proteomes" id="UP000186917">
    <property type="component" value="Unassembled WGS sequence"/>
</dbReference>
<dbReference type="InterPro" id="IPR039426">
    <property type="entry name" value="TonB-dep_rcpt-like"/>
</dbReference>
<dbReference type="NCBIfam" id="TIGR04057">
    <property type="entry name" value="SusC_RagA_signa"/>
    <property type="match status" value="1"/>
</dbReference>
<dbReference type="OrthoDB" id="9768177at2"/>
<dbReference type="GO" id="GO:0009279">
    <property type="term" value="C:cell outer membrane"/>
    <property type="evidence" value="ECO:0007669"/>
    <property type="project" value="UniProtKB-SubCell"/>
</dbReference>
<evidence type="ECO:0000313" key="14">
    <source>
        <dbReference type="Proteomes" id="UP000186917"/>
    </source>
</evidence>
<dbReference type="STRING" id="477680.SAMN05421788_108119"/>
<dbReference type="RefSeq" id="WP_084206412.1">
    <property type="nucleotide sequence ID" value="NZ_AP017422.1"/>
</dbReference>
<keyword evidence="10" id="KW-0732">Signal</keyword>
<dbReference type="Gene3D" id="2.170.130.10">
    <property type="entry name" value="TonB-dependent receptor, plug domain"/>
    <property type="match status" value="1"/>
</dbReference>
<accession>A0A1N7R0T3</accession>
<evidence type="ECO:0000256" key="8">
    <source>
        <dbReference type="PROSITE-ProRule" id="PRU01360"/>
    </source>
</evidence>
<reference evidence="14" key="1">
    <citation type="submission" date="2017-01" db="EMBL/GenBank/DDBJ databases">
        <authorList>
            <person name="Varghese N."/>
            <person name="Submissions S."/>
        </authorList>
    </citation>
    <scope>NUCLEOTIDE SEQUENCE [LARGE SCALE GENOMIC DNA]</scope>
    <source>
        <strain evidence="14">DSM 21054</strain>
    </source>
</reference>
<evidence type="ECO:0000313" key="13">
    <source>
        <dbReference type="EMBL" id="SIT28753.1"/>
    </source>
</evidence>
<evidence type="ECO:0000256" key="2">
    <source>
        <dbReference type="ARBA" id="ARBA00022448"/>
    </source>
</evidence>
<evidence type="ECO:0000256" key="1">
    <source>
        <dbReference type="ARBA" id="ARBA00004571"/>
    </source>
</evidence>
<comment type="similarity">
    <text evidence="8 9">Belongs to the TonB-dependent receptor family.</text>
</comment>
<keyword evidence="14" id="KW-1185">Reference proteome</keyword>
<evidence type="ECO:0000256" key="6">
    <source>
        <dbReference type="ARBA" id="ARBA00023136"/>
    </source>
</evidence>
<evidence type="ECO:0000256" key="9">
    <source>
        <dbReference type="RuleBase" id="RU003357"/>
    </source>
</evidence>
<dbReference type="InterPro" id="IPR008969">
    <property type="entry name" value="CarboxyPept-like_regulatory"/>
</dbReference>
<dbReference type="Gene3D" id="2.40.170.20">
    <property type="entry name" value="TonB-dependent receptor, beta-barrel domain"/>
    <property type="match status" value="1"/>
</dbReference>
<dbReference type="InterPro" id="IPR023997">
    <property type="entry name" value="TonB-dep_OMP_SusC/RagA_CS"/>
</dbReference>
<keyword evidence="4 8" id="KW-0812">Transmembrane</keyword>
<keyword evidence="5 9" id="KW-0798">TonB box</keyword>
<dbReference type="PROSITE" id="PS52016">
    <property type="entry name" value="TONB_DEPENDENT_REC_3"/>
    <property type="match status" value="1"/>
</dbReference>
<comment type="subcellular location">
    <subcellularLocation>
        <location evidence="1 8">Cell outer membrane</location>
        <topology evidence="1 8">Multi-pass membrane protein</topology>
    </subcellularLocation>
</comment>
<dbReference type="InterPro" id="IPR023996">
    <property type="entry name" value="TonB-dep_OMP_SusC/RagA"/>
</dbReference>
<dbReference type="InterPro" id="IPR000531">
    <property type="entry name" value="Beta-barrel_TonB"/>
</dbReference>
<keyword evidence="2 8" id="KW-0813">Transport</keyword>
<keyword evidence="3 8" id="KW-1134">Transmembrane beta strand</keyword>
<dbReference type="InterPro" id="IPR037066">
    <property type="entry name" value="Plug_dom_sf"/>
</dbReference>
<organism evidence="13 14">
    <name type="scientific">Filimonas lacunae</name>
    <dbReference type="NCBI Taxonomy" id="477680"/>
    <lineage>
        <taxon>Bacteria</taxon>
        <taxon>Pseudomonadati</taxon>
        <taxon>Bacteroidota</taxon>
        <taxon>Chitinophagia</taxon>
        <taxon>Chitinophagales</taxon>
        <taxon>Chitinophagaceae</taxon>
        <taxon>Filimonas</taxon>
    </lineage>
</organism>
<dbReference type="Gene3D" id="2.60.40.1120">
    <property type="entry name" value="Carboxypeptidase-like, regulatory domain"/>
    <property type="match status" value="1"/>
</dbReference>
<dbReference type="Pfam" id="PF07715">
    <property type="entry name" value="Plug"/>
    <property type="match status" value="1"/>
</dbReference>
<dbReference type="SUPFAM" id="SSF56935">
    <property type="entry name" value="Porins"/>
    <property type="match status" value="1"/>
</dbReference>
<dbReference type="AlphaFoldDB" id="A0A1N7R0T3"/>
<dbReference type="InterPro" id="IPR036942">
    <property type="entry name" value="Beta-barrel_TonB_sf"/>
</dbReference>